<organism evidence="4 5">
    <name type="scientific">Strongylocentrotus purpuratus</name>
    <name type="common">Purple sea urchin</name>
    <dbReference type="NCBI Taxonomy" id="7668"/>
    <lineage>
        <taxon>Eukaryota</taxon>
        <taxon>Metazoa</taxon>
        <taxon>Echinodermata</taxon>
        <taxon>Eleutherozoa</taxon>
        <taxon>Echinozoa</taxon>
        <taxon>Echinoidea</taxon>
        <taxon>Euechinoidea</taxon>
        <taxon>Echinacea</taxon>
        <taxon>Camarodonta</taxon>
        <taxon>Echinidea</taxon>
        <taxon>Strongylocentrotidae</taxon>
        <taxon>Strongylocentrotus</taxon>
    </lineage>
</organism>
<feature type="transmembrane region" description="Helical" evidence="2">
    <location>
        <begin position="28"/>
        <end position="51"/>
    </location>
</feature>
<dbReference type="CDD" id="cd09106">
    <property type="entry name" value="PLDc_vPLD3_4_5_like_1"/>
    <property type="match status" value="1"/>
</dbReference>
<dbReference type="InterPro" id="IPR050874">
    <property type="entry name" value="Diverse_PLD-related"/>
</dbReference>
<dbReference type="RefSeq" id="XP_793309.4">
    <property type="nucleotide sequence ID" value="XM_788216.5"/>
</dbReference>
<name>A0A7M7TH74_STRPU</name>
<dbReference type="Pfam" id="PF00614">
    <property type="entry name" value="PLDc"/>
    <property type="match status" value="2"/>
</dbReference>
<dbReference type="PANTHER" id="PTHR10185:SF17">
    <property type="entry name" value="GM01519P-RELATED"/>
    <property type="match status" value="1"/>
</dbReference>
<protein>
    <recommendedName>
        <fullName evidence="3">PLD phosphodiesterase domain-containing protein</fullName>
    </recommendedName>
</protein>
<keyword evidence="2" id="KW-1133">Transmembrane helix</keyword>
<dbReference type="CTD" id="23646"/>
<evidence type="ECO:0000313" key="5">
    <source>
        <dbReference type="Proteomes" id="UP000007110"/>
    </source>
</evidence>
<evidence type="ECO:0000259" key="3">
    <source>
        <dbReference type="PROSITE" id="PS50035"/>
    </source>
</evidence>
<dbReference type="GO" id="GO:0003824">
    <property type="term" value="F:catalytic activity"/>
    <property type="evidence" value="ECO:0007669"/>
    <property type="project" value="InterPro"/>
</dbReference>
<dbReference type="KEGG" id="spu:588536"/>
<evidence type="ECO:0000256" key="1">
    <source>
        <dbReference type="ARBA" id="ARBA00008664"/>
    </source>
</evidence>
<proteinExistence type="inferred from homology"/>
<sequence length="476" mass="53185">MGEYKAIQNDDREEAVIKDGAVKRGLSCSLVAVFFIAILTSLIFLVIWVIANPPVVNPAPVPCDDPCVVILAESMPLNLTFPDGSPRFQSTYAIWKELLATAKETIDISSYYWTLRGKDIFNDTSDFEGEEIFKELMAAGTTRNISIRIVENKPSHYIADLDTKELAAKGAAQVQSLDFNKLMGGGILHTKFWVVDKKHLYLGSANMDYRALTQVKEIGVGIFNCSCLAQDLDKLFEVYWYLGNQTTVPPKWPEEFATVYNLETPMQLKLNGTNATAFIGSSPPAFCPSGRTSDIDGLLNVVESAQKFVYIAVMDYIPEKEFANPMEYWNVIDAKLREVAFNHHVNVRVMGSIWNHTSSDMIVFLRSLAELGTTGRFNIQAKLFCVPAYTPVEHEMPYARVNHNKYMVTDNAAYIGTSNWSGTYFTLTGGASLVVNQTLAQMETNATTLQHQLAQLFERDWNSIHATPVLSNVKCM</sequence>
<evidence type="ECO:0000313" key="4">
    <source>
        <dbReference type="EnsemblMetazoa" id="XP_793309"/>
    </source>
</evidence>
<keyword evidence="5" id="KW-1185">Reference proteome</keyword>
<dbReference type="InterPro" id="IPR001736">
    <property type="entry name" value="PLipase_D/transphosphatidylase"/>
</dbReference>
<dbReference type="OrthoDB" id="1923775at2759"/>
<dbReference type="PANTHER" id="PTHR10185">
    <property type="entry name" value="PHOSPHOLIPASE D - RELATED"/>
    <property type="match status" value="1"/>
</dbReference>
<dbReference type="Pfam" id="PF13918">
    <property type="entry name" value="PLDc_3"/>
    <property type="match status" value="1"/>
</dbReference>
<dbReference type="GeneID" id="588536"/>
<accession>A0A7M7TH74</accession>
<dbReference type="AlphaFoldDB" id="A0A7M7TH74"/>
<dbReference type="OMA" id="RDNHTHF"/>
<feature type="domain" description="PLD phosphodiesterase" evidence="3">
    <location>
        <begin position="398"/>
        <end position="424"/>
    </location>
</feature>
<evidence type="ECO:0000256" key="2">
    <source>
        <dbReference type="SAM" id="Phobius"/>
    </source>
</evidence>
<dbReference type="InterPro" id="IPR032803">
    <property type="entry name" value="PLDc_3"/>
</dbReference>
<dbReference type="InParanoid" id="A0A7M7TH74"/>
<dbReference type="Proteomes" id="UP000007110">
    <property type="component" value="Unassembled WGS sequence"/>
</dbReference>
<dbReference type="EnsemblMetazoa" id="XM_788216">
    <property type="protein sequence ID" value="XP_793309"/>
    <property type="gene ID" value="LOC588536"/>
</dbReference>
<reference evidence="5" key="1">
    <citation type="submission" date="2015-02" db="EMBL/GenBank/DDBJ databases">
        <title>Genome sequencing for Strongylocentrotus purpuratus.</title>
        <authorList>
            <person name="Murali S."/>
            <person name="Liu Y."/>
            <person name="Vee V."/>
            <person name="English A."/>
            <person name="Wang M."/>
            <person name="Skinner E."/>
            <person name="Han Y."/>
            <person name="Muzny D.M."/>
            <person name="Worley K.C."/>
            <person name="Gibbs R.A."/>
        </authorList>
    </citation>
    <scope>NUCLEOTIDE SEQUENCE</scope>
</reference>
<dbReference type="FunCoup" id="A0A7M7TH74">
    <property type="interactions" value="766"/>
</dbReference>
<dbReference type="GO" id="GO:0012505">
    <property type="term" value="C:endomembrane system"/>
    <property type="evidence" value="ECO:0000318"/>
    <property type="project" value="GO_Central"/>
</dbReference>
<reference evidence="4" key="2">
    <citation type="submission" date="2021-01" db="UniProtKB">
        <authorList>
            <consortium name="EnsemblMetazoa"/>
        </authorList>
    </citation>
    <scope>IDENTIFICATION</scope>
</reference>
<feature type="domain" description="PLD phosphodiesterase" evidence="3">
    <location>
        <begin position="184"/>
        <end position="211"/>
    </location>
</feature>
<keyword evidence="2" id="KW-0812">Transmembrane</keyword>
<dbReference type="SUPFAM" id="SSF56024">
    <property type="entry name" value="Phospholipase D/nuclease"/>
    <property type="match status" value="2"/>
</dbReference>
<dbReference type="Gene3D" id="3.30.870.10">
    <property type="entry name" value="Endonuclease Chain A"/>
    <property type="match status" value="2"/>
</dbReference>
<dbReference type="SMART" id="SM00155">
    <property type="entry name" value="PLDc"/>
    <property type="match status" value="2"/>
</dbReference>
<dbReference type="PROSITE" id="PS50035">
    <property type="entry name" value="PLD"/>
    <property type="match status" value="2"/>
</dbReference>
<keyword evidence="2" id="KW-0472">Membrane</keyword>
<comment type="similarity">
    <text evidence="1">Belongs to the phospholipase D family.</text>
</comment>